<dbReference type="EMBL" id="NMUH01006194">
    <property type="protein sequence ID" value="MQM14700.1"/>
    <property type="molecule type" value="Genomic_DNA"/>
</dbReference>
<name>A0A843X7Z4_COLES</name>
<comment type="caution">
    <text evidence="1">The sequence shown here is derived from an EMBL/GenBank/DDBJ whole genome shotgun (WGS) entry which is preliminary data.</text>
</comment>
<reference evidence="1" key="1">
    <citation type="submission" date="2017-07" db="EMBL/GenBank/DDBJ databases">
        <title>Taro Niue Genome Assembly and Annotation.</title>
        <authorList>
            <person name="Atibalentja N."/>
            <person name="Keating K."/>
            <person name="Fields C.J."/>
        </authorList>
    </citation>
    <scope>NUCLEOTIDE SEQUENCE</scope>
    <source>
        <strain evidence="1">Niue_2</strain>
        <tissue evidence="1">Leaf</tissue>
    </source>
</reference>
<dbReference type="Proteomes" id="UP000652761">
    <property type="component" value="Unassembled WGS sequence"/>
</dbReference>
<keyword evidence="2" id="KW-1185">Reference proteome</keyword>
<evidence type="ECO:0000313" key="1">
    <source>
        <dbReference type="EMBL" id="MQM14700.1"/>
    </source>
</evidence>
<proteinExistence type="predicted"/>
<organism evidence="1 2">
    <name type="scientific">Colocasia esculenta</name>
    <name type="common">Wild taro</name>
    <name type="synonym">Arum esculentum</name>
    <dbReference type="NCBI Taxonomy" id="4460"/>
    <lineage>
        <taxon>Eukaryota</taxon>
        <taxon>Viridiplantae</taxon>
        <taxon>Streptophyta</taxon>
        <taxon>Embryophyta</taxon>
        <taxon>Tracheophyta</taxon>
        <taxon>Spermatophyta</taxon>
        <taxon>Magnoliopsida</taxon>
        <taxon>Liliopsida</taxon>
        <taxon>Araceae</taxon>
        <taxon>Aroideae</taxon>
        <taxon>Colocasieae</taxon>
        <taxon>Colocasia</taxon>
    </lineage>
</organism>
<sequence length="100" mass="11202">MLTEVETACTCAELAVLVDPRLSSRELVFVFRRSVLCRLSSATLEMVFRPMGGGPRVGYLEGSRYQILGLLQHEMFMDAKMEYGSQMGREPKVITPKLAT</sequence>
<dbReference type="AlphaFoldDB" id="A0A843X7Z4"/>
<evidence type="ECO:0000313" key="2">
    <source>
        <dbReference type="Proteomes" id="UP000652761"/>
    </source>
</evidence>
<gene>
    <name evidence="1" type="ORF">Taro_047637</name>
</gene>
<accession>A0A843X7Z4</accession>
<protein>
    <submittedName>
        <fullName evidence="1">Uncharacterized protein</fullName>
    </submittedName>
</protein>